<evidence type="ECO:0000313" key="3">
    <source>
        <dbReference type="Proteomes" id="UP000006727"/>
    </source>
</evidence>
<reference evidence="1 3" key="1">
    <citation type="journal article" date="2008" name="Science">
        <title>The Physcomitrella genome reveals evolutionary insights into the conquest of land by plants.</title>
        <authorList>
            <person name="Rensing S."/>
            <person name="Lang D."/>
            <person name="Zimmer A."/>
            <person name="Terry A."/>
            <person name="Salamov A."/>
            <person name="Shapiro H."/>
            <person name="Nishiyama T."/>
            <person name="Perroud P.-F."/>
            <person name="Lindquist E."/>
            <person name="Kamisugi Y."/>
            <person name="Tanahashi T."/>
            <person name="Sakakibara K."/>
            <person name="Fujita T."/>
            <person name="Oishi K."/>
            <person name="Shin-I T."/>
            <person name="Kuroki Y."/>
            <person name="Toyoda A."/>
            <person name="Suzuki Y."/>
            <person name="Hashimoto A."/>
            <person name="Yamaguchi K."/>
            <person name="Sugano A."/>
            <person name="Kohara Y."/>
            <person name="Fujiyama A."/>
            <person name="Anterola A."/>
            <person name="Aoki S."/>
            <person name="Ashton N."/>
            <person name="Barbazuk W.B."/>
            <person name="Barker E."/>
            <person name="Bennetzen J."/>
            <person name="Bezanilla M."/>
            <person name="Blankenship R."/>
            <person name="Cho S.H."/>
            <person name="Dutcher S."/>
            <person name="Estelle M."/>
            <person name="Fawcett J.A."/>
            <person name="Gundlach H."/>
            <person name="Hanada K."/>
            <person name="Heyl A."/>
            <person name="Hicks K.A."/>
            <person name="Hugh J."/>
            <person name="Lohr M."/>
            <person name="Mayer K."/>
            <person name="Melkozernov A."/>
            <person name="Murata T."/>
            <person name="Nelson D."/>
            <person name="Pils B."/>
            <person name="Prigge M."/>
            <person name="Reiss B."/>
            <person name="Renner T."/>
            <person name="Rombauts S."/>
            <person name="Rushton P."/>
            <person name="Sanderfoot A."/>
            <person name="Schween G."/>
            <person name="Shiu S.-H."/>
            <person name="Stueber K."/>
            <person name="Theodoulou F.L."/>
            <person name="Tu H."/>
            <person name="Van de Peer Y."/>
            <person name="Verrier P.J."/>
            <person name="Waters E."/>
            <person name="Wood A."/>
            <person name="Yang L."/>
            <person name="Cove D."/>
            <person name="Cuming A."/>
            <person name="Hasebe M."/>
            <person name="Lucas S."/>
            <person name="Mishler D.B."/>
            <person name="Reski R."/>
            <person name="Grigoriev I."/>
            <person name="Quatrano R.S."/>
            <person name="Boore J.L."/>
        </authorList>
    </citation>
    <scope>NUCLEOTIDE SEQUENCE [LARGE SCALE GENOMIC DNA]</scope>
    <source>
        <strain evidence="2 3">cv. Gransden 2004</strain>
    </source>
</reference>
<keyword evidence="3" id="KW-1185">Reference proteome</keyword>
<reference evidence="2" key="3">
    <citation type="submission" date="2020-12" db="UniProtKB">
        <authorList>
            <consortium name="EnsemblPlants"/>
        </authorList>
    </citation>
    <scope>IDENTIFICATION</scope>
</reference>
<proteinExistence type="predicted"/>
<dbReference type="EnsemblPlants" id="Pp3c6_8370V3.1">
    <property type="protein sequence ID" value="PAC:32977572.CDS.1"/>
    <property type="gene ID" value="Pp3c6_8370"/>
</dbReference>
<name>A0A2K1KEX2_PHYPA</name>
<evidence type="ECO:0000313" key="2">
    <source>
        <dbReference type="EnsemblPlants" id="PAC:32977572.CDS.1"/>
    </source>
</evidence>
<organism evidence="1">
    <name type="scientific">Physcomitrium patens</name>
    <name type="common">Spreading-leaved earth moss</name>
    <name type="synonym">Physcomitrella patens</name>
    <dbReference type="NCBI Taxonomy" id="3218"/>
    <lineage>
        <taxon>Eukaryota</taxon>
        <taxon>Viridiplantae</taxon>
        <taxon>Streptophyta</taxon>
        <taxon>Embryophyta</taxon>
        <taxon>Bryophyta</taxon>
        <taxon>Bryophytina</taxon>
        <taxon>Bryopsida</taxon>
        <taxon>Funariidae</taxon>
        <taxon>Funariales</taxon>
        <taxon>Funariaceae</taxon>
        <taxon>Physcomitrium</taxon>
    </lineage>
</organism>
<dbReference type="Gramene" id="Pp3c6_8370V3.1">
    <property type="protein sequence ID" value="PAC:32977572.CDS.1"/>
    <property type="gene ID" value="Pp3c6_8370"/>
</dbReference>
<gene>
    <name evidence="1" type="ORF">PHYPA_008673</name>
</gene>
<dbReference type="EnsemblPlants" id="Pp3c6_8370V3.2">
    <property type="protein sequence ID" value="PAC:32977573.CDS.1"/>
    <property type="gene ID" value="Pp3c6_8370"/>
</dbReference>
<protein>
    <submittedName>
        <fullName evidence="1 2">Uncharacterized protein</fullName>
    </submittedName>
</protein>
<sequence length="62" mass="6747">MASCTGHHQCAHSHRTPRQIALERCFSLALMLRSDCGMLSSSDKNVLLYPAAISDATACRIV</sequence>
<dbReference type="EMBL" id="ABEU02000006">
    <property type="protein sequence ID" value="PNR52299.1"/>
    <property type="molecule type" value="Genomic_DNA"/>
</dbReference>
<dbReference type="Gramene" id="Pp3c6_8370V3.2">
    <property type="protein sequence ID" value="PAC:32977573.CDS.1"/>
    <property type="gene ID" value="Pp3c6_8370"/>
</dbReference>
<accession>A0A2K1KEX2</accession>
<evidence type="ECO:0000313" key="1">
    <source>
        <dbReference type="EMBL" id="PNR52299.1"/>
    </source>
</evidence>
<reference evidence="1 3" key="2">
    <citation type="journal article" date="2018" name="Plant J.">
        <title>The Physcomitrella patens chromosome-scale assembly reveals moss genome structure and evolution.</title>
        <authorList>
            <person name="Lang D."/>
            <person name="Ullrich K.K."/>
            <person name="Murat F."/>
            <person name="Fuchs J."/>
            <person name="Jenkins J."/>
            <person name="Haas F.B."/>
            <person name="Piednoel M."/>
            <person name="Gundlach H."/>
            <person name="Van Bel M."/>
            <person name="Meyberg R."/>
            <person name="Vives C."/>
            <person name="Morata J."/>
            <person name="Symeonidi A."/>
            <person name="Hiss M."/>
            <person name="Muchero W."/>
            <person name="Kamisugi Y."/>
            <person name="Saleh O."/>
            <person name="Blanc G."/>
            <person name="Decker E.L."/>
            <person name="van Gessel N."/>
            <person name="Grimwood J."/>
            <person name="Hayes R.D."/>
            <person name="Graham S.W."/>
            <person name="Gunter L.E."/>
            <person name="McDaniel S.F."/>
            <person name="Hoernstein S.N.W."/>
            <person name="Larsson A."/>
            <person name="Li F.W."/>
            <person name="Perroud P.F."/>
            <person name="Phillips J."/>
            <person name="Ranjan P."/>
            <person name="Rokshar D.S."/>
            <person name="Rothfels C.J."/>
            <person name="Schneider L."/>
            <person name="Shu S."/>
            <person name="Stevenson D.W."/>
            <person name="Thummler F."/>
            <person name="Tillich M."/>
            <person name="Villarreal Aguilar J.C."/>
            <person name="Widiez T."/>
            <person name="Wong G.K."/>
            <person name="Wymore A."/>
            <person name="Zhang Y."/>
            <person name="Zimmer A.D."/>
            <person name="Quatrano R.S."/>
            <person name="Mayer K.F.X."/>
            <person name="Goodstein D."/>
            <person name="Casacuberta J.M."/>
            <person name="Vandepoele K."/>
            <person name="Reski R."/>
            <person name="Cuming A.C."/>
            <person name="Tuskan G.A."/>
            <person name="Maumus F."/>
            <person name="Salse J."/>
            <person name="Schmutz J."/>
            <person name="Rensing S.A."/>
        </authorList>
    </citation>
    <scope>NUCLEOTIDE SEQUENCE [LARGE SCALE GENOMIC DNA]</scope>
    <source>
        <strain evidence="2 3">cv. Gransden 2004</strain>
    </source>
</reference>
<dbReference type="AlphaFoldDB" id="A0A2K1KEX2"/>
<dbReference type="PaxDb" id="3218-PP1S282_85V6.1"/>
<dbReference type="Proteomes" id="UP000006727">
    <property type="component" value="Chromosome 6"/>
</dbReference>
<dbReference type="InParanoid" id="A0A2K1KEX2"/>